<evidence type="ECO:0000313" key="3">
    <source>
        <dbReference type="Proteomes" id="UP001432027"/>
    </source>
</evidence>
<accession>A0AAV5TCS2</accession>
<gene>
    <name evidence="2" type="ORF">PENTCL1PPCAC_14867</name>
</gene>
<evidence type="ECO:0000256" key="1">
    <source>
        <dbReference type="SAM" id="SignalP"/>
    </source>
</evidence>
<organism evidence="2 3">
    <name type="scientific">Pristionchus entomophagus</name>
    <dbReference type="NCBI Taxonomy" id="358040"/>
    <lineage>
        <taxon>Eukaryota</taxon>
        <taxon>Metazoa</taxon>
        <taxon>Ecdysozoa</taxon>
        <taxon>Nematoda</taxon>
        <taxon>Chromadorea</taxon>
        <taxon>Rhabditida</taxon>
        <taxon>Rhabditina</taxon>
        <taxon>Diplogasteromorpha</taxon>
        <taxon>Diplogasteroidea</taxon>
        <taxon>Neodiplogasteridae</taxon>
        <taxon>Pristionchus</taxon>
    </lineage>
</organism>
<evidence type="ECO:0000313" key="2">
    <source>
        <dbReference type="EMBL" id="GMS92692.1"/>
    </source>
</evidence>
<name>A0AAV5TCS2_9BILA</name>
<keyword evidence="3" id="KW-1185">Reference proteome</keyword>
<proteinExistence type="predicted"/>
<feature type="non-terminal residue" evidence="2">
    <location>
        <position position="1"/>
    </location>
</feature>
<feature type="signal peptide" evidence="1">
    <location>
        <begin position="1"/>
        <end position="19"/>
    </location>
</feature>
<reference evidence="2" key="1">
    <citation type="submission" date="2023-10" db="EMBL/GenBank/DDBJ databases">
        <title>Genome assembly of Pristionchus species.</title>
        <authorList>
            <person name="Yoshida K."/>
            <person name="Sommer R.J."/>
        </authorList>
    </citation>
    <scope>NUCLEOTIDE SEQUENCE</scope>
    <source>
        <strain evidence="2">RS0144</strain>
    </source>
</reference>
<dbReference type="AlphaFoldDB" id="A0AAV5TCS2"/>
<keyword evidence="1" id="KW-0732">Signal</keyword>
<evidence type="ECO:0008006" key="4">
    <source>
        <dbReference type="Google" id="ProtNLM"/>
    </source>
</evidence>
<protein>
    <recommendedName>
        <fullName evidence="4">Secreted protein</fullName>
    </recommendedName>
</protein>
<feature type="chain" id="PRO_5043473111" description="Secreted protein" evidence="1">
    <location>
        <begin position="20"/>
        <end position="132"/>
    </location>
</feature>
<dbReference type="Proteomes" id="UP001432027">
    <property type="component" value="Unassembled WGS sequence"/>
</dbReference>
<comment type="caution">
    <text evidence="2">The sequence shown here is derived from an EMBL/GenBank/DDBJ whole genome shotgun (WGS) entry which is preliminary data.</text>
</comment>
<sequence>PSLVHCALLGCLHVGGVRACIRMTPTDPGIPATEPVPECKKCMAALVQYKAQAGTWQTPMGTIDNSGTCSKMTNFCTAPQPTPMLLDTNNNDPQSCGNPCEITCKVSATGTPYWTDGVNRNYEYMIGSAACA</sequence>
<dbReference type="EMBL" id="BTSX01000004">
    <property type="protein sequence ID" value="GMS92692.1"/>
    <property type="molecule type" value="Genomic_DNA"/>
</dbReference>